<dbReference type="Proteomes" id="UP000677687">
    <property type="component" value="Unassembled WGS sequence"/>
</dbReference>
<evidence type="ECO:0000313" key="1">
    <source>
        <dbReference type="EMBL" id="MBS3057415.1"/>
    </source>
</evidence>
<proteinExistence type="predicted"/>
<sequence>MAENARWKGIAELSIAGHEARVFAGADDFLLVAIYEQGRTSGAAFEVSRVFCSAESLHALAENLNAPSLLITKYLKGAQANYLLLSSGANYAKNAELLFEEAGKTADSMHARASSIKKIAASCDVALNELGESSRQMQNEFFVSPLLYSSLMGAAEEIKPKGQNAFDREIALGKDMKGRIVSEPLQFFSHALVCRGSESERTFAVRLICEGLMLQSIPLLILSGNTSFRALSRPRSLDIAAQGIELEFDAMGFPIRMLKLGKHLGINLNSVSSNSLMELFGIKEKSLRKTIDELMRKTSASDISEIVYSARKKMQELGISSKELNRVIRFFMLMQARYPGLFCAGVDASELFRGISGIGIASIAEIQNLDARGKLLLYNSVMQSILKSESTANCALVIPEAQQALSEARTGDAAQEFSQLVERLAKKKVFVIMSAENEMDLPKALRAKAHAKIEIIEGRDCAVKFENKMPKRIELRSPLSSVD</sequence>
<name>A0A8T4L0P9_9ARCH</name>
<dbReference type="AlphaFoldDB" id="A0A8T4L0P9"/>
<comment type="caution">
    <text evidence="1">The sequence shown here is derived from an EMBL/GenBank/DDBJ whole genome shotgun (WGS) entry which is preliminary data.</text>
</comment>
<gene>
    <name evidence="1" type="ORF">J4415_02195</name>
</gene>
<dbReference type="EMBL" id="JAGVWD010000031">
    <property type="protein sequence ID" value="MBS3057415.1"/>
    <property type="molecule type" value="Genomic_DNA"/>
</dbReference>
<reference evidence="1" key="2">
    <citation type="submission" date="2021-05" db="EMBL/GenBank/DDBJ databases">
        <title>Protein family content uncovers lineage relationships and bacterial pathway maintenance mechanisms in DPANN archaea.</title>
        <authorList>
            <person name="Castelle C.J."/>
            <person name="Meheust R."/>
            <person name="Jaffe A.L."/>
            <person name="Seitz K."/>
            <person name="Gong X."/>
            <person name="Baker B.J."/>
            <person name="Banfield J.F."/>
        </authorList>
    </citation>
    <scope>NUCLEOTIDE SEQUENCE</scope>
    <source>
        <strain evidence="1">RIFCSPHIGHO2_01_FULL_AR10_44_11</strain>
    </source>
</reference>
<organism evidence="1 2">
    <name type="scientific">Candidatus Iainarchaeum sp</name>
    <dbReference type="NCBI Taxonomy" id="3101447"/>
    <lineage>
        <taxon>Archaea</taxon>
        <taxon>Candidatus Iainarchaeota</taxon>
        <taxon>Candidatus Iainarchaeia</taxon>
        <taxon>Candidatus Iainarchaeales</taxon>
        <taxon>Candidatus Iainarchaeaceae</taxon>
        <taxon>Candidatus Iainarchaeum</taxon>
    </lineage>
</organism>
<accession>A0A8T4L0P9</accession>
<reference evidence="1" key="1">
    <citation type="submission" date="2021-03" db="EMBL/GenBank/DDBJ databases">
        <authorList>
            <person name="Jaffe A."/>
        </authorList>
    </citation>
    <scope>NUCLEOTIDE SEQUENCE</scope>
    <source>
        <strain evidence="1">RIFCSPHIGHO2_01_FULL_AR10_44_11</strain>
    </source>
</reference>
<evidence type="ECO:0000313" key="2">
    <source>
        <dbReference type="Proteomes" id="UP000677687"/>
    </source>
</evidence>
<protein>
    <submittedName>
        <fullName evidence="1">Uncharacterized protein</fullName>
    </submittedName>
</protein>